<evidence type="ECO:0000256" key="6">
    <source>
        <dbReference type="ARBA" id="ARBA00041768"/>
    </source>
</evidence>
<keyword evidence="1 8" id="KW-0812">Transmembrane</keyword>
<dbReference type="GO" id="GO:0022857">
    <property type="term" value="F:transmembrane transporter activity"/>
    <property type="evidence" value="ECO:0007669"/>
    <property type="project" value="InterPro"/>
</dbReference>
<dbReference type="GO" id="GO:0009925">
    <property type="term" value="C:basal plasma membrane"/>
    <property type="evidence" value="ECO:0007669"/>
    <property type="project" value="UniProtKB-SubCell"/>
</dbReference>
<feature type="domain" description="Major facilitator superfamily (MFS) profile" evidence="9">
    <location>
        <begin position="85"/>
        <end position="510"/>
    </location>
</feature>
<feature type="transmembrane region" description="Helical" evidence="8">
    <location>
        <begin position="12"/>
        <end position="31"/>
    </location>
</feature>
<keyword evidence="11" id="KW-1185">Reference proteome</keyword>
<dbReference type="OrthoDB" id="2544694at2759"/>
<dbReference type="AlphaFoldDB" id="A0A3B4WS70"/>
<evidence type="ECO:0000256" key="1">
    <source>
        <dbReference type="ARBA" id="ARBA00022692"/>
    </source>
</evidence>
<feature type="transmembrane region" description="Helical" evidence="8">
    <location>
        <begin position="252"/>
        <end position="271"/>
    </location>
</feature>
<dbReference type="InterPro" id="IPR005828">
    <property type="entry name" value="MFS_sugar_transport-like"/>
</dbReference>
<keyword evidence="2 8" id="KW-1133">Transmembrane helix</keyword>
<dbReference type="InterPro" id="IPR020846">
    <property type="entry name" value="MFS_dom"/>
</dbReference>
<dbReference type="SUPFAM" id="SSF103473">
    <property type="entry name" value="MFS general substrate transporter"/>
    <property type="match status" value="1"/>
</dbReference>
<evidence type="ECO:0000256" key="7">
    <source>
        <dbReference type="ARBA" id="ARBA00042362"/>
    </source>
</evidence>
<feature type="transmembrane region" description="Helical" evidence="8">
    <location>
        <begin position="369"/>
        <end position="390"/>
    </location>
</feature>
<reference evidence="10" key="2">
    <citation type="submission" date="2025-09" db="UniProtKB">
        <authorList>
            <consortium name="Ensembl"/>
        </authorList>
    </citation>
    <scope>IDENTIFICATION</scope>
</reference>
<evidence type="ECO:0000256" key="5">
    <source>
        <dbReference type="ARBA" id="ARBA00039897"/>
    </source>
</evidence>
<feature type="transmembrane region" description="Helical" evidence="8">
    <location>
        <begin position="166"/>
        <end position="184"/>
    </location>
</feature>
<dbReference type="Pfam" id="PF00083">
    <property type="entry name" value="Sugar_tr"/>
    <property type="match status" value="1"/>
</dbReference>
<sequence length="524" mass="58556">MRFENVLADINGFGRFQIMIIVISFIGRFTLPCHFMLNNFIAAVPSHHCNISSLDDGDHFRNLSQAERLVVSIPVQDDGTLSSCQMFAEPQYDLLLNPNMTDLPTVLCQNGWVYDNTTFKSTLTSQWDLVCDRRGKNKATATIFFIGVMFGAVTFGSLSDKFGRRIMLLVSYVSGMLFAVASAFSSSYVMFAVLRFFTGFCITGIVIVSAVLSVEWVDIEHRKLVGVIDSLSWTFGNTGFAAIAYFVTDWRWLIVSVTSPLLLAIFTWRWMPESARWLIANGKLEQAQTYLKKCATMNGTEELIHTLKTETLSTIVVTEKRDRTYSYLDLIRTPKMRKLALCTGALWFCVATIFYGISFNITGFGLNIYLTQFTYALIELPAKVSVYYLLDKIGRRRTEVGAMLLAAVCLGINIVVPTDMSVVRTVVAVIGKGFSSASFGTVVLYSSELYPTVVRQNGMGYNSFMARFGVAVAPLILLLDDVWKELPQVVLCSAAVVGGIVARMLPETRNRCLPETIEDIEEQW</sequence>
<evidence type="ECO:0000256" key="4">
    <source>
        <dbReference type="ARBA" id="ARBA00034696"/>
    </source>
</evidence>
<accession>A0A3B4WS70</accession>
<evidence type="ECO:0000256" key="3">
    <source>
        <dbReference type="ARBA" id="ARBA00023136"/>
    </source>
</evidence>
<dbReference type="PROSITE" id="PS50850">
    <property type="entry name" value="MFS"/>
    <property type="match status" value="1"/>
</dbReference>
<evidence type="ECO:0000256" key="8">
    <source>
        <dbReference type="SAM" id="Phobius"/>
    </source>
</evidence>
<organism evidence="10 11">
    <name type="scientific">Seriola lalandi dorsalis</name>
    <dbReference type="NCBI Taxonomy" id="1841481"/>
    <lineage>
        <taxon>Eukaryota</taxon>
        <taxon>Metazoa</taxon>
        <taxon>Chordata</taxon>
        <taxon>Craniata</taxon>
        <taxon>Vertebrata</taxon>
        <taxon>Euteleostomi</taxon>
        <taxon>Actinopterygii</taxon>
        <taxon>Neopterygii</taxon>
        <taxon>Teleostei</taxon>
        <taxon>Neoteleostei</taxon>
        <taxon>Acanthomorphata</taxon>
        <taxon>Carangaria</taxon>
        <taxon>Carangiformes</taxon>
        <taxon>Carangidae</taxon>
        <taxon>Seriola</taxon>
    </lineage>
</organism>
<dbReference type="GeneTree" id="ENSGT00940000154922"/>
<evidence type="ECO:0000259" key="9">
    <source>
        <dbReference type="PROSITE" id="PS50850"/>
    </source>
</evidence>
<dbReference type="FunFam" id="1.20.1250.20:FF:000023">
    <property type="entry name" value="Solute carrier family 22 member 6"/>
    <property type="match status" value="1"/>
</dbReference>
<feature type="transmembrane region" description="Helical" evidence="8">
    <location>
        <begin position="139"/>
        <end position="159"/>
    </location>
</feature>
<dbReference type="STRING" id="1841481.ENSSLDP00000006770"/>
<proteinExistence type="predicted"/>
<name>A0A3B4WS70_SERLL</name>
<protein>
    <recommendedName>
        <fullName evidence="5">Solute carrier family 22 member 6</fullName>
    </recommendedName>
    <alternativeName>
        <fullName evidence="7">Organic anion transporter 1</fullName>
    </alternativeName>
    <alternativeName>
        <fullName evidence="6">Renal organic anion transporter 1</fullName>
    </alternativeName>
</protein>
<feature type="transmembrane region" description="Helical" evidence="8">
    <location>
        <begin position="339"/>
        <end position="357"/>
    </location>
</feature>
<comment type="subcellular location">
    <subcellularLocation>
        <location evidence="4">Basal cell membrane</location>
        <topology evidence="4">Multi-pass membrane protein</topology>
    </subcellularLocation>
</comment>
<feature type="transmembrane region" description="Helical" evidence="8">
    <location>
        <begin position="224"/>
        <end position="246"/>
    </location>
</feature>
<dbReference type="Ensembl" id="ENSSLDT00000006993.1">
    <property type="protein sequence ID" value="ENSSLDP00000006770.1"/>
    <property type="gene ID" value="ENSSLDG00000005401.1"/>
</dbReference>
<dbReference type="Gene3D" id="1.20.1250.20">
    <property type="entry name" value="MFS general substrate transporter like domains"/>
    <property type="match status" value="1"/>
</dbReference>
<feature type="transmembrane region" description="Helical" evidence="8">
    <location>
        <begin position="190"/>
        <end position="212"/>
    </location>
</feature>
<keyword evidence="3 8" id="KW-0472">Membrane</keyword>
<evidence type="ECO:0000313" key="10">
    <source>
        <dbReference type="Ensembl" id="ENSSLDP00000006770.1"/>
    </source>
</evidence>
<dbReference type="KEGG" id="slal:111664037"/>
<evidence type="ECO:0000256" key="2">
    <source>
        <dbReference type="ARBA" id="ARBA00022989"/>
    </source>
</evidence>
<dbReference type="Proteomes" id="UP000261360">
    <property type="component" value="Unplaced"/>
</dbReference>
<dbReference type="RefSeq" id="XP_023274249.1">
    <property type="nucleotide sequence ID" value="XM_023418481.1"/>
</dbReference>
<dbReference type="InterPro" id="IPR036259">
    <property type="entry name" value="MFS_trans_sf"/>
</dbReference>
<reference evidence="10" key="1">
    <citation type="submission" date="2025-08" db="UniProtKB">
        <authorList>
            <consortium name="Ensembl"/>
        </authorList>
    </citation>
    <scope>IDENTIFICATION</scope>
</reference>
<evidence type="ECO:0000313" key="11">
    <source>
        <dbReference type="Proteomes" id="UP000261360"/>
    </source>
</evidence>
<dbReference type="GeneID" id="111664037"/>
<dbReference type="PANTHER" id="PTHR24064">
    <property type="entry name" value="SOLUTE CARRIER FAMILY 22 MEMBER"/>
    <property type="match status" value="1"/>
</dbReference>